<feature type="signal peptide" evidence="1">
    <location>
        <begin position="1"/>
        <end position="17"/>
    </location>
</feature>
<sequence>MKIIYLILTFAILHINAVERLKEPRYVFTEGFCSQEKCISACDNDPEGFCMSNQNYIFWKWGKCKCYLPPK</sequence>
<accession>A0A0N5BYZ3</accession>
<dbReference type="AlphaFoldDB" id="A0A0N5BYZ3"/>
<protein>
    <submittedName>
        <fullName evidence="3">Knot1 domain-containing protein</fullName>
    </submittedName>
</protein>
<evidence type="ECO:0000313" key="2">
    <source>
        <dbReference type="Proteomes" id="UP000046392"/>
    </source>
</evidence>
<dbReference type="WBParaSite" id="SPAL_0001098900.1">
    <property type="protein sequence ID" value="SPAL_0001098900.1"/>
    <property type="gene ID" value="SPAL_0001098900"/>
</dbReference>
<proteinExistence type="predicted"/>
<dbReference type="Proteomes" id="UP000046392">
    <property type="component" value="Unplaced"/>
</dbReference>
<organism evidence="2 3">
    <name type="scientific">Strongyloides papillosus</name>
    <name type="common">Intestinal threadworm</name>
    <dbReference type="NCBI Taxonomy" id="174720"/>
    <lineage>
        <taxon>Eukaryota</taxon>
        <taxon>Metazoa</taxon>
        <taxon>Ecdysozoa</taxon>
        <taxon>Nematoda</taxon>
        <taxon>Chromadorea</taxon>
        <taxon>Rhabditida</taxon>
        <taxon>Tylenchina</taxon>
        <taxon>Panagrolaimomorpha</taxon>
        <taxon>Strongyloidoidea</taxon>
        <taxon>Strongyloididae</taxon>
        <taxon>Strongyloides</taxon>
    </lineage>
</organism>
<reference evidence="3" key="1">
    <citation type="submission" date="2017-02" db="UniProtKB">
        <authorList>
            <consortium name="WormBaseParasite"/>
        </authorList>
    </citation>
    <scope>IDENTIFICATION</scope>
</reference>
<feature type="chain" id="PRO_5005895194" evidence="1">
    <location>
        <begin position="18"/>
        <end position="71"/>
    </location>
</feature>
<evidence type="ECO:0000256" key="1">
    <source>
        <dbReference type="SAM" id="SignalP"/>
    </source>
</evidence>
<keyword evidence="2" id="KW-1185">Reference proteome</keyword>
<keyword evidence="1" id="KW-0732">Signal</keyword>
<evidence type="ECO:0000313" key="3">
    <source>
        <dbReference type="WBParaSite" id="SPAL_0001098900.1"/>
    </source>
</evidence>
<name>A0A0N5BYZ3_STREA</name>